<comment type="caution">
    <text evidence="3">The sequence shown here is derived from an EMBL/GenBank/DDBJ whole genome shotgun (WGS) entry which is preliminary data.</text>
</comment>
<keyword evidence="2" id="KW-1133">Transmembrane helix</keyword>
<name>S8APC2_DACHA</name>
<accession>S8APC2</accession>
<gene>
    <name evidence="3" type="ORF">H072_1299</name>
</gene>
<reference evidence="4" key="2">
    <citation type="submission" date="2013-04" db="EMBL/GenBank/DDBJ databases">
        <title>Genomic mechanisms accounting for the adaptation to parasitism in nematode-trapping fungi.</title>
        <authorList>
            <person name="Ahren D.G."/>
        </authorList>
    </citation>
    <scope>NUCLEOTIDE SEQUENCE [LARGE SCALE GENOMIC DNA]</scope>
    <source>
        <strain evidence="4">CBS 200.50</strain>
    </source>
</reference>
<proteinExistence type="predicted"/>
<evidence type="ECO:0000256" key="1">
    <source>
        <dbReference type="SAM" id="MobiDB-lite"/>
    </source>
</evidence>
<dbReference type="Proteomes" id="UP000015100">
    <property type="component" value="Unassembled WGS sequence"/>
</dbReference>
<dbReference type="AlphaFoldDB" id="S8APC2"/>
<evidence type="ECO:0000256" key="2">
    <source>
        <dbReference type="SAM" id="Phobius"/>
    </source>
</evidence>
<feature type="transmembrane region" description="Helical" evidence="2">
    <location>
        <begin position="664"/>
        <end position="685"/>
    </location>
</feature>
<dbReference type="HOGENOM" id="CLU_015639_1_1_1"/>
<keyword evidence="4" id="KW-1185">Reference proteome</keyword>
<feature type="transmembrane region" description="Helical" evidence="2">
    <location>
        <begin position="39"/>
        <end position="64"/>
    </location>
</feature>
<organism evidence="3 4">
    <name type="scientific">Dactylellina haptotyla (strain CBS 200.50)</name>
    <name type="common">Nematode-trapping fungus</name>
    <name type="synonym">Monacrosporium haptotylum</name>
    <dbReference type="NCBI Taxonomy" id="1284197"/>
    <lineage>
        <taxon>Eukaryota</taxon>
        <taxon>Fungi</taxon>
        <taxon>Dikarya</taxon>
        <taxon>Ascomycota</taxon>
        <taxon>Pezizomycotina</taxon>
        <taxon>Orbiliomycetes</taxon>
        <taxon>Orbiliales</taxon>
        <taxon>Orbiliaceae</taxon>
        <taxon>Dactylellina</taxon>
    </lineage>
</organism>
<dbReference type="EMBL" id="AQGS01000036">
    <property type="protein sequence ID" value="EPS44714.1"/>
    <property type="molecule type" value="Genomic_DNA"/>
</dbReference>
<keyword evidence="2" id="KW-0472">Membrane</keyword>
<sequence>MEEKKETDAKTSNSAQSPDLAVQTGKGANTASLANRVGALSAVVFIGSTIFAAACMGWFAFLWWGTVDNSVWRQIVLNNWAIRAISLPSSFFRIAITVQAGLCLSMLAALAIEKAHIPLPSLATISIMRATNPSTTDMITKFIYPIIRSSPSIIPELGVISIVSITALLVLTTSILGFTSTILLTDVVVQSIPSNEIQLSVPVDFTWHYDTRQDPENPVAPGFTYSGSYSYYYWNSSPPSTLPAFAEYSQDPLAAPGVSDTGPTVRSFAPFSNGQQRSSLKRYKGKSLVWDARVICQKPIISNYTTSSEPYRISGQVQNSVSLDIIKESTGEPLNFDIFLPQTEDYYYGRPILYQFEKYNVNSTAENGSGIRSQFKLQNSTSPWYGNTYLIVNQTKVSSVGKDYLARNTEWGEIGRIEAFNAFSSDEETIIIGTLCYSPIDAVDRTIEYSTEKPQAEPPLFTYTPLNGSYEYTFSRPTADLKYMGDVYHFDAILPRLLPGSPGVIFNMSLPESGWAGVGVNATGSDGPWAPPSELNNTASTQNFMIRSLDLFLNATVFFGDGTFGEDGVQTVITSRTWMGDLYLQVKNHPRGGTARALQAVLTMIASTAYSEYLQKFDRFENATIVQFHNVSSPGGPYGTRRGSQQSSKEFSLLAGDTEARFPVGYVVIAVLLVVQTILAFLILIQFLRETSVTRIGDPWQALAQVSSEGLEIESIFEMSRKVHADRSTIGKELEAEERNRMRVGIEPYGGSVRLTTAGKRSTMNNV</sequence>
<reference evidence="3 4" key="1">
    <citation type="journal article" date="2013" name="PLoS Genet.">
        <title>Genomic mechanisms accounting for the adaptation to parasitism in nematode-trapping fungi.</title>
        <authorList>
            <person name="Meerupati T."/>
            <person name="Andersson K.M."/>
            <person name="Friman E."/>
            <person name="Kumar D."/>
            <person name="Tunlid A."/>
            <person name="Ahren D."/>
        </authorList>
    </citation>
    <scope>NUCLEOTIDE SEQUENCE [LARGE SCALE GENOMIC DNA]</scope>
    <source>
        <strain evidence="3 4">CBS 200.50</strain>
    </source>
</reference>
<evidence type="ECO:0000313" key="3">
    <source>
        <dbReference type="EMBL" id="EPS44714.1"/>
    </source>
</evidence>
<protein>
    <submittedName>
        <fullName evidence="3">Uncharacterized protein</fullName>
    </submittedName>
</protein>
<dbReference type="OrthoDB" id="5428040at2759"/>
<feature type="transmembrane region" description="Helical" evidence="2">
    <location>
        <begin position="91"/>
        <end position="112"/>
    </location>
</feature>
<feature type="transmembrane region" description="Helical" evidence="2">
    <location>
        <begin position="157"/>
        <end position="184"/>
    </location>
</feature>
<keyword evidence="2" id="KW-0812">Transmembrane</keyword>
<feature type="region of interest" description="Disordered" evidence="1">
    <location>
        <begin position="1"/>
        <end position="23"/>
    </location>
</feature>
<evidence type="ECO:0000313" key="4">
    <source>
        <dbReference type="Proteomes" id="UP000015100"/>
    </source>
</evidence>